<evidence type="ECO:0000256" key="1">
    <source>
        <dbReference type="SAM" id="MobiDB-lite"/>
    </source>
</evidence>
<feature type="compositionally biased region" description="Basic residues" evidence="1">
    <location>
        <begin position="146"/>
        <end position="169"/>
    </location>
</feature>
<keyword evidence="3" id="KW-1185">Reference proteome</keyword>
<dbReference type="Proteomes" id="UP001210925">
    <property type="component" value="Unassembled WGS sequence"/>
</dbReference>
<reference evidence="2" key="1">
    <citation type="submission" date="2020-05" db="EMBL/GenBank/DDBJ databases">
        <title>Phylogenomic resolution of chytrid fungi.</title>
        <authorList>
            <person name="Stajich J.E."/>
            <person name="Amses K."/>
            <person name="Simmons R."/>
            <person name="Seto K."/>
            <person name="Myers J."/>
            <person name="Bonds A."/>
            <person name="Quandt C.A."/>
            <person name="Barry K."/>
            <person name="Liu P."/>
            <person name="Grigoriev I."/>
            <person name="Longcore J.E."/>
            <person name="James T.Y."/>
        </authorList>
    </citation>
    <scope>NUCLEOTIDE SEQUENCE</scope>
    <source>
        <strain evidence="2">PLAUS21</strain>
    </source>
</reference>
<sequence>MSGSQKSINNLATDQSYHQMFKLSAYILLVLPAFTLAQAVPPGDFPLSFFDSQPKGTQFTTGACNKDSDCQTGCCGQNNKCRNPEALASDAEFCHNGLTIDFAARNAGKGTFLTKSPKADAFFASQGKSTAAVNAGAAAGGNAKAAKGKTAAKGKGKNKGKGKKNKKANNGKAAAAPAAAVQNSGQCPAGSSFAVSPQCKDAKTSTSPQGGPQFALFDKRCKELDSLHQRQTRMNNVALVALMVCSAVPQTH</sequence>
<proteinExistence type="predicted"/>
<protein>
    <submittedName>
        <fullName evidence="2">Uncharacterized protein</fullName>
    </submittedName>
</protein>
<evidence type="ECO:0000313" key="3">
    <source>
        <dbReference type="Proteomes" id="UP001210925"/>
    </source>
</evidence>
<organism evidence="2 3">
    <name type="scientific">Boothiomyces macroporosus</name>
    <dbReference type="NCBI Taxonomy" id="261099"/>
    <lineage>
        <taxon>Eukaryota</taxon>
        <taxon>Fungi</taxon>
        <taxon>Fungi incertae sedis</taxon>
        <taxon>Chytridiomycota</taxon>
        <taxon>Chytridiomycota incertae sedis</taxon>
        <taxon>Chytridiomycetes</taxon>
        <taxon>Rhizophydiales</taxon>
        <taxon>Terramycetaceae</taxon>
        <taxon>Boothiomyces</taxon>
    </lineage>
</organism>
<dbReference type="AlphaFoldDB" id="A0AAD5UCH5"/>
<dbReference type="EMBL" id="JADGKB010000093">
    <property type="protein sequence ID" value="KAJ3254093.1"/>
    <property type="molecule type" value="Genomic_DNA"/>
</dbReference>
<name>A0AAD5UCH5_9FUNG</name>
<feature type="region of interest" description="Disordered" evidence="1">
    <location>
        <begin position="139"/>
        <end position="177"/>
    </location>
</feature>
<gene>
    <name evidence="2" type="ORF">HK103_007554</name>
</gene>
<evidence type="ECO:0000313" key="2">
    <source>
        <dbReference type="EMBL" id="KAJ3254093.1"/>
    </source>
</evidence>
<accession>A0AAD5UCH5</accession>
<comment type="caution">
    <text evidence="2">The sequence shown here is derived from an EMBL/GenBank/DDBJ whole genome shotgun (WGS) entry which is preliminary data.</text>
</comment>